<evidence type="ECO:0000256" key="3">
    <source>
        <dbReference type="ARBA" id="ARBA00022801"/>
    </source>
</evidence>
<protein>
    <submittedName>
        <fullName evidence="6">Immunity-related GTPase family M member 2</fullName>
    </submittedName>
</protein>
<dbReference type="GO" id="GO:0003924">
    <property type="term" value="F:GTPase activity"/>
    <property type="evidence" value="ECO:0007669"/>
    <property type="project" value="TreeGrafter"/>
</dbReference>
<dbReference type="PANTHER" id="PTHR32341:SF6">
    <property type="entry name" value="IMMUNITY-RELATED GTPASE FAMILY M PROTEIN 2-RELATED"/>
    <property type="match status" value="1"/>
</dbReference>
<keyword evidence="4" id="KW-0342">GTP-binding</keyword>
<dbReference type="InterPro" id="IPR027417">
    <property type="entry name" value="P-loop_NTPase"/>
</dbReference>
<dbReference type="PANTHER" id="PTHR32341">
    <property type="entry name" value="INTERFERON-INDUCIBLE GTPASE"/>
    <property type="match status" value="1"/>
</dbReference>
<dbReference type="Proteomes" id="UP000694386">
    <property type="component" value="Unplaced"/>
</dbReference>
<dbReference type="InterPro" id="IPR051515">
    <property type="entry name" value="IRG"/>
</dbReference>
<dbReference type="GO" id="GO:0000045">
    <property type="term" value="P:autophagosome assembly"/>
    <property type="evidence" value="ECO:0007669"/>
    <property type="project" value="TreeGrafter"/>
</dbReference>
<dbReference type="Gene3D" id="3.40.50.300">
    <property type="entry name" value="P-loop containing nucleotide triphosphate hydrolases"/>
    <property type="match status" value="1"/>
</dbReference>
<reference evidence="6" key="1">
    <citation type="submission" date="2025-08" db="UniProtKB">
        <authorList>
            <consortium name="Ensembl"/>
        </authorList>
    </citation>
    <scope>IDENTIFICATION</scope>
</reference>
<keyword evidence="3" id="KW-0378">Hydrolase</keyword>
<evidence type="ECO:0000259" key="5">
    <source>
        <dbReference type="PROSITE" id="PS51716"/>
    </source>
</evidence>
<evidence type="ECO:0000256" key="4">
    <source>
        <dbReference type="ARBA" id="ARBA00023134"/>
    </source>
</evidence>
<organism evidence="6 7">
    <name type="scientific">Cricetulus griseus</name>
    <name type="common">Chinese hamster</name>
    <name type="synonym">Cricetulus barabensis griseus</name>
    <dbReference type="NCBI Taxonomy" id="10029"/>
    <lineage>
        <taxon>Eukaryota</taxon>
        <taxon>Metazoa</taxon>
        <taxon>Chordata</taxon>
        <taxon>Craniata</taxon>
        <taxon>Vertebrata</taxon>
        <taxon>Euteleostomi</taxon>
        <taxon>Mammalia</taxon>
        <taxon>Eutheria</taxon>
        <taxon>Euarchontoglires</taxon>
        <taxon>Glires</taxon>
        <taxon>Rodentia</taxon>
        <taxon>Myomorpha</taxon>
        <taxon>Muroidea</taxon>
        <taxon>Cricetidae</taxon>
        <taxon>Cricetinae</taxon>
        <taxon>Cricetulus</taxon>
    </lineage>
</organism>
<sequence>MYLQVAPLLTNMEEAVGSPKDKQPTCFSDFVFIGKDSNILTVEVINKIEKAVKGKDWVELVSIVKDIKKKISITTVKIAVTGDSGNGLSSFINTLRLIGHEEEDSAPIGVVRTTQEPAPYFSSEFPNVELWDLPGTGVTSQSMENYLHEMGFDNYDLIIIIASEQFSSNHVKLAKAMQRMRRRFYVVWTKLDRDLSSSPLSEPQLLQSIQKNIWESLQKEGVKEPPIFLVSSMEPLAYGFPELRKMLQDDISNSRNDSLLETFFLICEKTINDKVESIKMCIEADNLRNDFEISDPDNLGECQKVFQEKFGVDDKSLHQLALIMGQPEAYYIDAKQSQVIRMYPHGDSTLSWLYHSGAQVFFKNFDSVYCCFNHNHHRHKQQKCVLEDVAEETKKILRKIVKDTIILP</sequence>
<dbReference type="GO" id="GO:0005525">
    <property type="term" value="F:GTP binding"/>
    <property type="evidence" value="ECO:0007669"/>
    <property type="project" value="UniProtKB-KW"/>
</dbReference>
<dbReference type="GO" id="GO:0045087">
    <property type="term" value="P:innate immune response"/>
    <property type="evidence" value="ECO:0007669"/>
    <property type="project" value="TreeGrafter"/>
</dbReference>
<accession>A0A8C2LSA6</accession>
<dbReference type="GO" id="GO:0005789">
    <property type="term" value="C:endoplasmic reticulum membrane"/>
    <property type="evidence" value="ECO:0007669"/>
    <property type="project" value="TreeGrafter"/>
</dbReference>
<feature type="domain" description="IRG-type G" evidence="5">
    <location>
        <begin position="74"/>
        <end position="250"/>
    </location>
</feature>
<dbReference type="Ensembl" id="ENSCGRT00001008969.1">
    <property type="protein sequence ID" value="ENSCGRP00001005793.1"/>
    <property type="gene ID" value="ENSCGRG00001007676.1"/>
</dbReference>
<keyword evidence="2" id="KW-0547">Nucleotide-binding</keyword>
<dbReference type="Pfam" id="PF05049">
    <property type="entry name" value="IIGP"/>
    <property type="match status" value="1"/>
</dbReference>
<dbReference type="InterPro" id="IPR007743">
    <property type="entry name" value="Immunity-related_GTPase-like"/>
</dbReference>
<dbReference type="FunFam" id="3.40.50.300:FF:000541">
    <property type="entry name" value="Immunity related GTPase M"/>
    <property type="match status" value="1"/>
</dbReference>
<comment type="similarity">
    <text evidence="1">Belongs to the TRAFAC class dynamin-like GTPase superfamily. IRG family.</text>
</comment>
<dbReference type="AlphaFoldDB" id="A0A8C2LSA6"/>
<dbReference type="GO" id="GO:0035458">
    <property type="term" value="P:cellular response to interferon-beta"/>
    <property type="evidence" value="ECO:0007669"/>
    <property type="project" value="TreeGrafter"/>
</dbReference>
<evidence type="ECO:0000313" key="7">
    <source>
        <dbReference type="Proteomes" id="UP000694386"/>
    </source>
</evidence>
<evidence type="ECO:0000313" key="6">
    <source>
        <dbReference type="Ensembl" id="ENSCGRP00001005793.1"/>
    </source>
</evidence>
<dbReference type="PROSITE" id="PS51716">
    <property type="entry name" value="G_IRG"/>
    <property type="match status" value="1"/>
</dbReference>
<proteinExistence type="inferred from homology"/>
<evidence type="ECO:0000256" key="1">
    <source>
        <dbReference type="ARBA" id="ARBA00005429"/>
    </source>
</evidence>
<reference evidence="6" key="2">
    <citation type="submission" date="2025-09" db="UniProtKB">
        <authorList>
            <consortium name="Ensembl"/>
        </authorList>
    </citation>
    <scope>IDENTIFICATION</scope>
</reference>
<dbReference type="InterPro" id="IPR030385">
    <property type="entry name" value="G_IRG_dom"/>
</dbReference>
<dbReference type="SUPFAM" id="SSF52540">
    <property type="entry name" value="P-loop containing nucleoside triphosphate hydrolases"/>
    <property type="match status" value="1"/>
</dbReference>
<name>A0A8C2LSA6_CRIGR</name>
<evidence type="ECO:0000256" key="2">
    <source>
        <dbReference type="ARBA" id="ARBA00022741"/>
    </source>
</evidence>